<reference evidence="10 11" key="1">
    <citation type="submission" date="2021-05" db="EMBL/GenBank/DDBJ databases">
        <title>Bacteria Genome sequencing.</title>
        <authorList>
            <person name="Takabe Y."/>
            <person name="Nakajima Y."/>
            <person name="Suzuki S."/>
            <person name="Shiozaki T."/>
        </authorList>
    </citation>
    <scope>NUCLEOTIDE SEQUENCE [LARGE SCALE GENOMIC DNA]</scope>
    <source>
        <strain evidence="10 11">AI_62</strain>
    </source>
</reference>
<dbReference type="PANTHER" id="PTHR21666:SF288">
    <property type="entry name" value="CELL DIVISION PROTEIN YTFB"/>
    <property type="match status" value="1"/>
</dbReference>
<evidence type="ECO:0000256" key="4">
    <source>
        <dbReference type="ARBA" id="ARBA00022801"/>
    </source>
</evidence>
<keyword evidence="4" id="KW-0378">Hydrolase</keyword>
<keyword evidence="8" id="KW-0732">Signal</keyword>
<dbReference type="PANTHER" id="PTHR21666">
    <property type="entry name" value="PEPTIDASE-RELATED"/>
    <property type="match status" value="1"/>
</dbReference>
<keyword evidence="5" id="KW-0862">Zinc</keyword>
<organism evidence="10 11">
    <name type="scientific">Jannaschia pagri</name>
    <dbReference type="NCBI Taxonomy" id="2829797"/>
    <lineage>
        <taxon>Bacteria</taxon>
        <taxon>Pseudomonadati</taxon>
        <taxon>Pseudomonadota</taxon>
        <taxon>Alphaproteobacteria</taxon>
        <taxon>Rhodobacterales</taxon>
        <taxon>Roseobacteraceae</taxon>
        <taxon>Jannaschia</taxon>
    </lineage>
</organism>
<keyword evidence="11" id="KW-1185">Reference proteome</keyword>
<keyword evidence="2" id="KW-0645">Protease</keyword>
<evidence type="ECO:0000256" key="2">
    <source>
        <dbReference type="ARBA" id="ARBA00022670"/>
    </source>
</evidence>
<evidence type="ECO:0000313" key="10">
    <source>
        <dbReference type="EMBL" id="GIT96412.1"/>
    </source>
</evidence>
<keyword evidence="6" id="KW-0482">Metalloprotease</keyword>
<feature type="region of interest" description="Disordered" evidence="7">
    <location>
        <begin position="324"/>
        <end position="343"/>
    </location>
</feature>
<name>A0ABQ4NPS2_9RHOB</name>
<evidence type="ECO:0000259" key="9">
    <source>
        <dbReference type="Pfam" id="PF01551"/>
    </source>
</evidence>
<feature type="signal peptide" evidence="8">
    <location>
        <begin position="1"/>
        <end position="18"/>
    </location>
</feature>
<dbReference type="Proteomes" id="UP000786693">
    <property type="component" value="Unassembled WGS sequence"/>
</dbReference>
<dbReference type="RefSeq" id="WP_220749911.1">
    <property type="nucleotide sequence ID" value="NZ_BPFH01000006.1"/>
</dbReference>
<evidence type="ECO:0000256" key="6">
    <source>
        <dbReference type="ARBA" id="ARBA00023049"/>
    </source>
</evidence>
<sequence length="366" mass="38044">MMLRAALLSVVLTGSAMAQGAGETAQRAATLLTEAAQQLDRAEGARDRVVALTAVVRAYEEGLAALRQGLRQVTIQERALSADLDAREAEIARLLGVLSTMERAPTPLLLLHPSGALGTARSSMMLSEVAPALQAEADALRGDLTALEDLRLLEEAAVRSLQEGVEGIQRARVALSTAISDRTPLPARLAEDTAQIAALLGRVDTLEAFAQGLGQLPEVPGQAILDRPLPLPVTGRVLRGFRQPDAAGVSRPGLVVATAAGALVTAPTSGTVRYAGPLLDYGNVIIQEPKPGVMFVLAGLSETYTHVGQVVVAGAPLGLMGGTQPSGQDFSRDAAAGGGTSRTETLYVEVREGGSPVNPSEWFAEE</sequence>
<evidence type="ECO:0000256" key="8">
    <source>
        <dbReference type="SAM" id="SignalP"/>
    </source>
</evidence>
<dbReference type="InterPro" id="IPR050570">
    <property type="entry name" value="Cell_wall_metabolism_enzyme"/>
</dbReference>
<comment type="cofactor">
    <cofactor evidence="1">
        <name>Zn(2+)</name>
        <dbReference type="ChEBI" id="CHEBI:29105"/>
    </cofactor>
</comment>
<keyword evidence="3" id="KW-0479">Metal-binding</keyword>
<feature type="chain" id="PRO_5047007843" evidence="8">
    <location>
        <begin position="19"/>
        <end position="366"/>
    </location>
</feature>
<gene>
    <name evidence="10" type="ORF">JANAI62_30350</name>
</gene>
<dbReference type="Pfam" id="PF01551">
    <property type="entry name" value="Peptidase_M23"/>
    <property type="match status" value="1"/>
</dbReference>
<dbReference type="Gene3D" id="2.70.70.10">
    <property type="entry name" value="Glucose Permease (Domain IIA)"/>
    <property type="match status" value="1"/>
</dbReference>
<protein>
    <submittedName>
        <fullName evidence="10">Peptidase M23</fullName>
    </submittedName>
</protein>
<dbReference type="EMBL" id="BPFH01000006">
    <property type="protein sequence ID" value="GIT96412.1"/>
    <property type="molecule type" value="Genomic_DNA"/>
</dbReference>
<accession>A0ABQ4NPS2</accession>
<dbReference type="SUPFAM" id="SSF51261">
    <property type="entry name" value="Duplicated hybrid motif"/>
    <property type="match status" value="1"/>
</dbReference>
<dbReference type="InterPro" id="IPR011055">
    <property type="entry name" value="Dup_hybrid_motif"/>
</dbReference>
<dbReference type="InterPro" id="IPR016047">
    <property type="entry name" value="M23ase_b-sheet_dom"/>
</dbReference>
<comment type="caution">
    <text evidence="10">The sequence shown here is derived from an EMBL/GenBank/DDBJ whole genome shotgun (WGS) entry which is preliminary data.</text>
</comment>
<evidence type="ECO:0000256" key="3">
    <source>
        <dbReference type="ARBA" id="ARBA00022723"/>
    </source>
</evidence>
<evidence type="ECO:0000256" key="7">
    <source>
        <dbReference type="SAM" id="MobiDB-lite"/>
    </source>
</evidence>
<evidence type="ECO:0000313" key="11">
    <source>
        <dbReference type="Proteomes" id="UP000786693"/>
    </source>
</evidence>
<evidence type="ECO:0000256" key="5">
    <source>
        <dbReference type="ARBA" id="ARBA00022833"/>
    </source>
</evidence>
<feature type="domain" description="M23ase beta-sheet core" evidence="9">
    <location>
        <begin position="252"/>
        <end position="359"/>
    </location>
</feature>
<dbReference type="CDD" id="cd12797">
    <property type="entry name" value="M23_peptidase"/>
    <property type="match status" value="1"/>
</dbReference>
<evidence type="ECO:0000256" key="1">
    <source>
        <dbReference type="ARBA" id="ARBA00001947"/>
    </source>
</evidence>
<proteinExistence type="predicted"/>